<keyword evidence="10 16" id="KW-0418">Kinase</keyword>
<feature type="binding site" evidence="16">
    <location>
        <begin position="15"/>
        <end position="22"/>
    </location>
    <ligand>
        <name>ATP</name>
        <dbReference type="ChEBI" id="CHEBI:30616"/>
    </ligand>
</feature>
<feature type="binding site" evidence="16">
    <location>
        <position position="139"/>
    </location>
    <ligand>
        <name>K(+)</name>
        <dbReference type="ChEBI" id="CHEBI:29103"/>
    </ligand>
</feature>
<gene>
    <name evidence="16" type="primary">coaX</name>
    <name evidence="17" type="ORF">Ga0123461_0739</name>
</gene>
<keyword evidence="8 16" id="KW-0808">Transferase</keyword>
<sequence>MITTKPMRKRLLVADIGNTQMVFGLYEDHELLTHWRLSSERQLTPDELAWQLHGMFEQSGQKADNIDGILVSSVVPHLDAPLAAACERTCGITPAFVGSPEVKTGMAVDYKNPREVGADRIVNAVAAREQFGSPVIVLDCGTATTFDIVSPDGHYAGGLILPGIEISLKALCKRAAKLPEVSVGRNTSLIARDTASSMQAGSYWGAVESYAGLIRRLREEPGYENAPVVATGGLISLLREELPQISHHEPHLTLAGLHLLAEHHFFQAGKL</sequence>
<evidence type="ECO:0000256" key="5">
    <source>
        <dbReference type="ARBA" id="ARBA00011738"/>
    </source>
</evidence>
<dbReference type="CDD" id="cd24015">
    <property type="entry name" value="ASKHA_NBD_PanK-III"/>
    <property type="match status" value="1"/>
</dbReference>
<keyword evidence="7 16" id="KW-0963">Cytoplasm</keyword>
<dbReference type="Pfam" id="PF03309">
    <property type="entry name" value="Pan_kinase"/>
    <property type="match status" value="1"/>
</dbReference>
<evidence type="ECO:0000256" key="7">
    <source>
        <dbReference type="ARBA" id="ARBA00022490"/>
    </source>
</evidence>
<feature type="active site" description="Proton acceptor" evidence="16">
    <location>
        <position position="119"/>
    </location>
</feature>
<dbReference type="NCBIfam" id="TIGR00671">
    <property type="entry name" value="baf"/>
    <property type="match status" value="1"/>
</dbReference>
<dbReference type="GO" id="GO:0015937">
    <property type="term" value="P:coenzyme A biosynthetic process"/>
    <property type="evidence" value="ECO:0007669"/>
    <property type="project" value="UniProtKB-UniRule"/>
</dbReference>
<keyword evidence="9 16" id="KW-0547">Nucleotide-binding</keyword>
<evidence type="ECO:0000256" key="9">
    <source>
        <dbReference type="ARBA" id="ARBA00022741"/>
    </source>
</evidence>
<dbReference type="EMBL" id="CP018799">
    <property type="protein sequence ID" value="ATX79163.1"/>
    <property type="molecule type" value="Genomic_DNA"/>
</dbReference>
<name>A0A2K8KWI3_MARES</name>
<feature type="binding site" evidence="16">
    <location>
        <begin position="117"/>
        <end position="120"/>
    </location>
    <ligand>
        <name>substrate</name>
    </ligand>
</feature>
<evidence type="ECO:0000256" key="11">
    <source>
        <dbReference type="ARBA" id="ARBA00022840"/>
    </source>
</evidence>
<dbReference type="SUPFAM" id="SSF53067">
    <property type="entry name" value="Actin-like ATPase domain"/>
    <property type="match status" value="2"/>
</dbReference>
<evidence type="ECO:0000256" key="12">
    <source>
        <dbReference type="ARBA" id="ARBA00022958"/>
    </source>
</evidence>
<proteinExistence type="inferred from homology"/>
<dbReference type="RefSeq" id="WP_198507113.1">
    <property type="nucleotide sequence ID" value="NZ_CP018799.1"/>
</dbReference>
<dbReference type="EC" id="2.7.1.33" evidence="6 16"/>
<accession>A0A2K8KWI3</accession>
<protein>
    <recommendedName>
        <fullName evidence="15 16">Type III pantothenate kinase</fullName>
        <ecNumber evidence="6 16">2.7.1.33</ecNumber>
    </recommendedName>
    <alternativeName>
        <fullName evidence="16">PanK-III</fullName>
    </alternativeName>
    <alternativeName>
        <fullName evidence="16">Pantothenic acid kinase</fullName>
    </alternativeName>
</protein>
<keyword evidence="11 16" id="KW-0067">ATP-binding</keyword>
<evidence type="ECO:0000256" key="10">
    <source>
        <dbReference type="ARBA" id="ARBA00022777"/>
    </source>
</evidence>
<evidence type="ECO:0000256" key="8">
    <source>
        <dbReference type="ARBA" id="ARBA00022679"/>
    </source>
</evidence>
<dbReference type="GO" id="GO:0005737">
    <property type="term" value="C:cytoplasm"/>
    <property type="evidence" value="ECO:0007669"/>
    <property type="project" value="UniProtKB-SubCell"/>
</dbReference>
<dbReference type="InterPro" id="IPR004619">
    <property type="entry name" value="Type_III_PanK"/>
</dbReference>
<comment type="similarity">
    <text evidence="14 16">Belongs to the type III pantothenate kinase family.</text>
</comment>
<evidence type="ECO:0000313" key="18">
    <source>
        <dbReference type="Proteomes" id="UP000231701"/>
    </source>
</evidence>
<evidence type="ECO:0000256" key="15">
    <source>
        <dbReference type="ARBA" id="ARBA00040883"/>
    </source>
</evidence>
<keyword evidence="18" id="KW-1185">Reference proteome</keyword>
<feature type="binding site" evidence="16">
    <location>
        <position position="110"/>
    </location>
    <ligand>
        <name>substrate</name>
    </ligand>
</feature>
<comment type="cofactor">
    <cofactor evidence="16">
        <name>NH4(+)</name>
        <dbReference type="ChEBI" id="CHEBI:28938"/>
    </cofactor>
    <cofactor evidence="16">
        <name>K(+)</name>
        <dbReference type="ChEBI" id="CHEBI:29103"/>
    </cofactor>
    <text evidence="16">A monovalent cation. Ammonium or potassium.</text>
</comment>
<keyword evidence="12 16" id="KW-0630">Potassium</keyword>
<comment type="subunit">
    <text evidence="5 16">Homodimer.</text>
</comment>
<comment type="cofactor">
    <cofactor evidence="2">
        <name>K(+)</name>
        <dbReference type="ChEBI" id="CHEBI:29103"/>
    </cofactor>
</comment>
<dbReference type="InterPro" id="IPR043129">
    <property type="entry name" value="ATPase_NBD"/>
</dbReference>
<evidence type="ECO:0000256" key="4">
    <source>
        <dbReference type="ARBA" id="ARBA00005225"/>
    </source>
</evidence>
<dbReference type="PANTHER" id="PTHR34265:SF1">
    <property type="entry name" value="TYPE III PANTOTHENATE KINASE"/>
    <property type="match status" value="1"/>
</dbReference>
<dbReference type="PANTHER" id="PTHR34265">
    <property type="entry name" value="TYPE III PANTOTHENATE KINASE"/>
    <property type="match status" value="1"/>
</dbReference>
<dbReference type="GO" id="GO:0046872">
    <property type="term" value="F:metal ion binding"/>
    <property type="evidence" value="ECO:0007669"/>
    <property type="project" value="UniProtKB-KW"/>
</dbReference>
<dbReference type="HAMAP" id="MF_01274">
    <property type="entry name" value="Pantothen_kinase_3"/>
    <property type="match status" value="1"/>
</dbReference>
<dbReference type="GO" id="GO:0005524">
    <property type="term" value="F:ATP binding"/>
    <property type="evidence" value="ECO:0007669"/>
    <property type="project" value="UniProtKB-UniRule"/>
</dbReference>
<dbReference type="NCBIfam" id="NF009855">
    <property type="entry name" value="PRK13321.1"/>
    <property type="match status" value="1"/>
</dbReference>
<comment type="pathway">
    <text evidence="4 16">Cofactor biosynthesis; coenzyme A biosynthesis; CoA from (R)-pantothenate: step 1/5.</text>
</comment>
<dbReference type="AlphaFoldDB" id="A0A2K8KWI3"/>
<comment type="catalytic activity">
    <reaction evidence="1 16">
        <text>(R)-pantothenate + ATP = (R)-4'-phosphopantothenate + ADP + H(+)</text>
        <dbReference type="Rhea" id="RHEA:16373"/>
        <dbReference type="ChEBI" id="CHEBI:10986"/>
        <dbReference type="ChEBI" id="CHEBI:15378"/>
        <dbReference type="ChEBI" id="CHEBI:29032"/>
        <dbReference type="ChEBI" id="CHEBI:30616"/>
        <dbReference type="ChEBI" id="CHEBI:456216"/>
        <dbReference type="EC" id="2.7.1.33"/>
    </reaction>
</comment>
<comment type="subcellular location">
    <subcellularLocation>
        <location evidence="3 16">Cytoplasm</location>
    </subcellularLocation>
</comment>
<evidence type="ECO:0000256" key="16">
    <source>
        <dbReference type="HAMAP-Rule" id="MF_01274"/>
    </source>
</evidence>
<keyword evidence="13 16" id="KW-0173">Coenzyme A biosynthesis</keyword>
<evidence type="ECO:0000256" key="13">
    <source>
        <dbReference type="ARBA" id="ARBA00022993"/>
    </source>
</evidence>
<dbReference type="Proteomes" id="UP000231701">
    <property type="component" value="Chromosome"/>
</dbReference>
<evidence type="ECO:0000256" key="14">
    <source>
        <dbReference type="ARBA" id="ARBA00038036"/>
    </source>
</evidence>
<evidence type="ECO:0000256" key="3">
    <source>
        <dbReference type="ARBA" id="ARBA00004496"/>
    </source>
</evidence>
<dbReference type="KEGG" id="maes:Ga0123461_0739"/>
<dbReference type="UniPathway" id="UPA00241">
    <property type="reaction ID" value="UER00352"/>
</dbReference>
<dbReference type="Gene3D" id="3.30.420.40">
    <property type="match status" value="2"/>
</dbReference>
<evidence type="ECO:0000313" key="17">
    <source>
        <dbReference type="EMBL" id="ATX79163.1"/>
    </source>
</evidence>
<feature type="binding site" evidence="16">
    <location>
        <position position="194"/>
    </location>
    <ligand>
        <name>substrate</name>
    </ligand>
</feature>
<feature type="binding site" evidence="16">
    <location>
        <position position="142"/>
    </location>
    <ligand>
        <name>ATP</name>
        <dbReference type="ChEBI" id="CHEBI:30616"/>
    </ligand>
</feature>
<dbReference type="GO" id="GO:0004594">
    <property type="term" value="F:pantothenate kinase activity"/>
    <property type="evidence" value="ECO:0007669"/>
    <property type="project" value="UniProtKB-UniRule"/>
</dbReference>
<evidence type="ECO:0000256" key="1">
    <source>
        <dbReference type="ARBA" id="ARBA00001206"/>
    </source>
</evidence>
<evidence type="ECO:0000256" key="6">
    <source>
        <dbReference type="ARBA" id="ARBA00012102"/>
    </source>
</evidence>
<reference evidence="17 18" key="1">
    <citation type="submission" date="2016-12" db="EMBL/GenBank/DDBJ databases">
        <title>Isolation and genomic insights into novel planktonic Zetaproteobacteria from stratified waters of the Chesapeake Bay.</title>
        <authorList>
            <person name="McAllister S.M."/>
            <person name="Kato S."/>
            <person name="Chan C.S."/>
            <person name="Chiu B.K."/>
            <person name="Field E.K."/>
        </authorList>
    </citation>
    <scope>NUCLEOTIDE SEQUENCE [LARGE SCALE GENOMIC DNA]</scope>
    <source>
        <strain evidence="17 18">CP-5</strain>
    </source>
</reference>
<evidence type="ECO:0000256" key="2">
    <source>
        <dbReference type="ARBA" id="ARBA00001958"/>
    </source>
</evidence>
<organism evidence="17 18">
    <name type="scientific">Mariprofundus aestuarium</name>
    <dbReference type="NCBI Taxonomy" id="1921086"/>
    <lineage>
        <taxon>Bacteria</taxon>
        <taxon>Pseudomonadati</taxon>
        <taxon>Pseudomonadota</taxon>
        <taxon>Candidatius Mariprofundia</taxon>
        <taxon>Mariprofundales</taxon>
        <taxon>Mariprofundaceae</taxon>
        <taxon>Mariprofundus</taxon>
    </lineage>
</organism>
<comment type="function">
    <text evidence="16">Catalyzes the phosphorylation of pantothenate (Pan), the first step in CoA biosynthesis.</text>
</comment>
<keyword evidence="16" id="KW-0479">Metal-binding</keyword>